<feature type="region of interest" description="Disordered" evidence="1">
    <location>
        <begin position="206"/>
        <end position="287"/>
    </location>
</feature>
<evidence type="ECO:0000313" key="3">
    <source>
        <dbReference type="Proteomes" id="UP001143981"/>
    </source>
</evidence>
<accession>A0A9W7YGU7</accession>
<feature type="region of interest" description="Disordered" evidence="1">
    <location>
        <begin position="384"/>
        <end position="416"/>
    </location>
</feature>
<comment type="caution">
    <text evidence="2">The sequence shown here is derived from an EMBL/GenBank/DDBJ whole genome shotgun (WGS) entry which is preliminary data.</text>
</comment>
<dbReference type="OrthoDB" id="5555179at2759"/>
<feature type="compositionally biased region" description="Polar residues" evidence="1">
    <location>
        <begin position="212"/>
        <end position="221"/>
    </location>
</feature>
<evidence type="ECO:0000313" key="2">
    <source>
        <dbReference type="EMBL" id="KAJ1735427.1"/>
    </source>
</evidence>
<proteinExistence type="predicted"/>
<feature type="compositionally biased region" description="Basic and acidic residues" evidence="1">
    <location>
        <begin position="437"/>
        <end position="468"/>
    </location>
</feature>
<dbReference type="AlphaFoldDB" id="A0A9W7YGU7"/>
<evidence type="ECO:0000256" key="1">
    <source>
        <dbReference type="SAM" id="MobiDB-lite"/>
    </source>
</evidence>
<feature type="compositionally biased region" description="Low complexity" evidence="1">
    <location>
        <begin position="332"/>
        <end position="343"/>
    </location>
</feature>
<feature type="region of interest" description="Disordered" evidence="1">
    <location>
        <begin position="327"/>
        <end position="346"/>
    </location>
</feature>
<dbReference type="Proteomes" id="UP001143981">
    <property type="component" value="Unassembled WGS sequence"/>
</dbReference>
<gene>
    <name evidence="2" type="ORF">LPJ61_000550</name>
</gene>
<reference evidence="2" key="1">
    <citation type="submission" date="2022-07" db="EMBL/GenBank/DDBJ databases">
        <title>Phylogenomic reconstructions and comparative analyses of Kickxellomycotina fungi.</title>
        <authorList>
            <person name="Reynolds N.K."/>
            <person name="Stajich J.E."/>
            <person name="Barry K."/>
            <person name="Grigoriev I.V."/>
            <person name="Crous P."/>
            <person name="Smith M.E."/>
        </authorList>
    </citation>
    <scope>NUCLEOTIDE SEQUENCE</scope>
    <source>
        <strain evidence="2">BCRC 34381</strain>
    </source>
</reference>
<feature type="compositionally biased region" description="Low complexity" evidence="1">
    <location>
        <begin position="25"/>
        <end position="36"/>
    </location>
</feature>
<feature type="compositionally biased region" description="Polar residues" evidence="1">
    <location>
        <begin position="235"/>
        <end position="255"/>
    </location>
</feature>
<keyword evidence="3" id="KW-1185">Reference proteome</keyword>
<organism evidence="2 3">
    <name type="scientific">Coemansia biformis</name>
    <dbReference type="NCBI Taxonomy" id="1286918"/>
    <lineage>
        <taxon>Eukaryota</taxon>
        <taxon>Fungi</taxon>
        <taxon>Fungi incertae sedis</taxon>
        <taxon>Zoopagomycota</taxon>
        <taxon>Kickxellomycotina</taxon>
        <taxon>Kickxellomycetes</taxon>
        <taxon>Kickxellales</taxon>
        <taxon>Kickxellaceae</taxon>
        <taxon>Coemansia</taxon>
    </lineage>
</organism>
<dbReference type="EMBL" id="JANBOI010000027">
    <property type="protein sequence ID" value="KAJ1735427.1"/>
    <property type="molecule type" value="Genomic_DNA"/>
</dbReference>
<sequence length="609" mass="64538">MELFRPELPAVLKALQGTQQGGDGLPSPAAADASLSTRQRPGVWSVPASVGPDLTKPVVLGEIIAQWRALDETQKVNVLLGIAHMGQGKMHQAAAEARQISHLAKTDASSDWVRTLGCLIGDVGVTGTTSPLQGLDEPTRSEMDKAVAQLATVLEKSSLCLTAPELGYVSTPVARSIAPATARNIYGCQPHARALSRIMAEAKKRVEGMRTPSVSRKQSVAQPFVRRGSAVDPNDSASSSQMGSPEPTSAGTSAFTDLFAEGAGDDNDNDKGSSDENGGSDDDVDGAAVPVLNPYVLRMSVKSSHQADHIGRMARLLVAAGNTSALGGPGGPAQQAATASNAARPPMRGGHPVAGVGMRRGAAAGVGVLNKVGMLAPRRRGAPADIALPGSGPVAGAPRRSASGSTPITHQTKRVQMISMEDPIASIDERDQLLKEQREQAAEKREAARQKQRADMEERKRIRDEARQQKQAAAEAKRQRLQMAAAGSAHSPGSPGAEHDGTASPEPPASGAPAFDVPSEYQTFKGDTPQIESVYADTNVLSDIDRRRMYCFFNARPMPPGTENLLEVTLNERVIDDPANPGKMCTETMIFKANLEDCEWKKVRRFRRS</sequence>
<feature type="region of interest" description="Disordered" evidence="1">
    <location>
        <begin position="437"/>
        <end position="526"/>
    </location>
</feature>
<name>A0A9W7YGU7_9FUNG</name>
<protein>
    <submittedName>
        <fullName evidence="2">Uncharacterized protein</fullName>
    </submittedName>
</protein>
<feature type="compositionally biased region" description="Low complexity" evidence="1">
    <location>
        <begin position="484"/>
        <end position="496"/>
    </location>
</feature>
<feature type="region of interest" description="Disordered" evidence="1">
    <location>
        <begin position="17"/>
        <end position="38"/>
    </location>
</feature>